<protein>
    <recommendedName>
        <fullName evidence="4">Heavy-metal chelation domain-containing protein</fullName>
    </recommendedName>
</protein>
<evidence type="ECO:0008006" key="4">
    <source>
        <dbReference type="Google" id="ProtNLM"/>
    </source>
</evidence>
<dbReference type="EMBL" id="CAADRM010000109">
    <property type="protein sequence ID" value="VFU15851.1"/>
    <property type="molecule type" value="Genomic_DNA"/>
</dbReference>
<dbReference type="Gene3D" id="3.40.50.11590">
    <property type="match status" value="1"/>
</dbReference>
<proteinExistence type="predicted"/>
<dbReference type="Pfam" id="PF04016">
    <property type="entry name" value="DUF364"/>
    <property type="match status" value="1"/>
</dbReference>
<dbReference type="AlphaFoldDB" id="A0A485M193"/>
<dbReference type="InterPro" id="IPR025251">
    <property type="entry name" value="DUF4213"/>
</dbReference>
<accession>A0A485M193</accession>
<evidence type="ECO:0000313" key="3">
    <source>
        <dbReference type="EMBL" id="VFU15851.1"/>
    </source>
</evidence>
<dbReference type="Pfam" id="PF13938">
    <property type="entry name" value="DUF4213"/>
    <property type="match status" value="1"/>
</dbReference>
<dbReference type="SUPFAM" id="SSF159713">
    <property type="entry name" value="Dhaf3308-like"/>
    <property type="match status" value="1"/>
</dbReference>
<evidence type="ECO:0000259" key="1">
    <source>
        <dbReference type="Pfam" id="PF04016"/>
    </source>
</evidence>
<name>A0A485M193_9ZZZZ</name>
<evidence type="ECO:0000259" key="2">
    <source>
        <dbReference type="Pfam" id="PF13938"/>
    </source>
</evidence>
<reference evidence="3" key="1">
    <citation type="submission" date="2019-03" db="EMBL/GenBank/DDBJ databases">
        <authorList>
            <person name="Hao L."/>
        </authorList>
    </citation>
    <scope>NUCLEOTIDE SEQUENCE</scope>
</reference>
<sequence>MFSELIREVPETKQQQKISRVVLGLGYIAVEVEGSGVGLCANILPEEKTGCTVFPRAGSLKGSRVSDLLELGLKGDLLGRSIALAAVNAVSNQEKDSGVEQDVFEAVAVHEGERVVMVGFIAPVAAMLKAKGCTVDIFEHRRLDDARIRPQEAMEECFSRADVAVITATSIINGSLGDILAFKSNARAVILMGPSTPMLPRAFSSTPVTFLAGCRVVDAGKAMDIVMEGGGTQVLYRNTAMKKIIREIKQ</sequence>
<dbReference type="InterPro" id="IPR007161">
    <property type="entry name" value="DUF364"/>
</dbReference>
<feature type="domain" description="Putative heavy-metal chelation" evidence="1">
    <location>
        <begin position="102"/>
        <end position="242"/>
    </location>
</feature>
<feature type="domain" description="DUF4213" evidence="2">
    <location>
        <begin position="13"/>
        <end position="91"/>
    </location>
</feature>
<gene>
    <name evidence="3" type="ORF">SCFA_450077</name>
</gene>
<organism evidence="3">
    <name type="scientific">anaerobic digester metagenome</name>
    <dbReference type="NCBI Taxonomy" id="1263854"/>
    <lineage>
        <taxon>unclassified sequences</taxon>
        <taxon>metagenomes</taxon>
        <taxon>ecological metagenomes</taxon>
    </lineage>
</organism>